<dbReference type="SUPFAM" id="SSF55961">
    <property type="entry name" value="Bet v1-like"/>
    <property type="match status" value="1"/>
</dbReference>
<evidence type="ECO:0008006" key="4">
    <source>
        <dbReference type="Google" id="ProtNLM"/>
    </source>
</evidence>
<protein>
    <recommendedName>
        <fullName evidence="4">Polyketide cyclase/dehydrase</fullName>
    </recommendedName>
</protein>
<dbReference type="Gene3D" id="3.30.530.20">
    <property type="match status" value="1"/>
</dbReference>
<dbReference type="STRING" id="1656094.BFC18_06695"/>
<evidence type="ECO:0000313" key="2">
    <source>
        <dbReference type="EMBL" id="OFC71835.1"/>
    </source>
</evidence>
<feature type="signal peptide" evidence="1">
    <location>
        <begin position="1"/>
        <end position="21"/>
    </location>
</feature>
<evidence type="ECO:0000256" key="1">
    <source>
        <dbReference type="SAM" id="SignalP"/>
    </source>
</evidence>
<reference evidence="2 3" key="1">
    <citation type="submission" date="2016-08" db="EMBL/GenBank/DDBJ databases">
        <authorList>
            <person name="Seilhamer J.J."/>
        </authorList>
    </citation>
    <scope>NUCLEOTIDE SEQUENCE [LARGE SCALE GENOMIC DNA]</scope>
    <source>
        <strain evidence="2 3">KCTC 42603</strain>
    </source>
</reference>
<keyword evidence="1" id="KW-0732">Signal</keyword>
<dbReference type="InterPro" id="IPR023393">
    <property type="entry name" value="START-like_dom_sf"/>
</dbReference>
<dbReference type="EMBL" id="MDHN01000010">
    <property type="protein sequence ID" value="OFC71835.1"/>
    <property type="molecule type" value="Genomic_DNA"/>
</dbReference>
<feature type="chain" id="PRO_5009209762" description="Polyketide cyclase/dehydrase" evidence="1">
    <location>
        <begin position="22"/>
        <end position="178"/>
    </location>
</feature>
<name>A0A1E7ZEA2_9ALTE</name>
<proteinExistence type="predicted"/>
<organism evidence="2 3">
    <name type="scientific">Alteromonas confluentis</name>
    <dbReference type="NCBI Taxonomy" id="1656094"/>
    <lineage>
        <taxon>Bacteria</taxon>
        <taxon>Pseudomonadati</taxon>
        <taxon>Pseudomonadota</taxon>
        <taxon>Gammaproteobacteria</taxon>
        <taxon>Alteromonadales</taxon>
        <taxon>Alteromonadaceae</taxon>
        <taxon>Alteromonas/Salinimonas group</taxon>
        <taxon>Alteromonas</taxon>
    </lineage>
</organism>
<dbReference type="Proteomes" id="UP000175691">
    <property type="component" value="Unassembled WGS sequence"/>
</dbReference>
<accession>A0A1E7ZEA2</accession>
<dbReference type="AlphaFoldDB" id="A0A1E7ZEA2"/>
<evidence type="ECO:0000313" key="3">
    <source>
        <dbReference type="Proteomes" id="UP000175691"/>
    </source>
</evidence>
<keyword evidence="3" id="KW-1185">Reference proteome</keyword>
<gene>
    <name evidence="2" type="ORF">BFC18_06695</name>
</gene>
<comment type="caution">
    <text evidence="2">The sequence shown here is derived from an EMBL/GenBank/DDBJ whole genome shotgun (WGS) entry which is preliminary data.</text>
</comment>
<dbReference type="OrthoDB" id="6329454at2"/>
<dbReference type="RefSeq" id="WP_070124175.1">
    <property type="nucleotide sequence ID" value="NZ_MDHN01000010.1"/>
</dbReference>
<sequence length="178" mass="19468">MKAVAGIFFIFILFLAPIANAGLESVADNGFVVTNMVTVNATPEQSWHALTDNVDEWWPKDHSWWNGTFSITATAGGCFCETRDARSAEHMRVVFVDPVKTLRMTGGLGPLQGMGMYGALDWQFGESKDVPGTTTITLRYHVHGYADSGYTELAPIVDHVQGLQLQALADFLQPGETD</sequence>